<reference evidence="4" key="2">
    <citation type="submission" date="2025-08" db="UniProtKB">
        <authorList>
            <consortium name="RefSeq"/>
        </authorList>
    </citation>
    <scope>IDENTIFICATION</scope>
    <source>
        <tissue evidence="4">Leaf</tissue>
    </source>
</reference>
<dbReference type="RefSeq" id="XP_010505026.1">
    <property type="nucleotide sequence ID" value="XM_010506724.1"/>
</dbReference>
<evidence type="ECO:0000256" key="1">
    <source>
        <dbReference type="SAM" id="SignalP"/>
    </source>
</evidence>
<dbReference type="InterPro" id="IPR004314">
    <property type="entry name" value="Neprosin"/>
</dbReference>
<dbReference type="PANTHER" id="PTHR31589:SF248">
    <property type="entry name" value="CARBOXYL-TERMINAL PROTEINASE-LIKE PROTEIN (DUF239)-RELATED"/>
    <property type="match status" value="1"/>
</dbReference>
<dbReference type="Gene3D" id="3.90.1320.10">
    <property type="entry name" value="Outer-capsid protein sigma 3, large lobe"/>
    <property type="match status" value="1"/>
</dbReference>
<dbReference type="Pfam" id="PF03080">
    <property type="entry name" value="Neprosin"/>
    <property type="match status" value="1"/>
</dbReference>
<feature type="domain" description="Neprosin PEP catalytic" evidence="2">
    <location>
        <begin position="93"/>
        <end position="343"/>
    </location>
</feature>
<evidence type="ECO:0000313" key="4">
    <source>
        <dbReference type="RefSeq" id="XP_010505026.1"/>
    </source>
</evidence>
<name>A0ABM0YRY2_CAMSA</name>
<accession>A0ABM0YRY2</accession>
<dbReference type="GeneID" id="104781926"/>
<proteinExistence type="predicted"/>
<dbReference type="InterPro" id="IPR025521">
    <property type="entry name" value="Neprosin_propep"/>
</dbReference>
<dbReference type="Proteomes" id="UP000694864">
    <property type="component" value="Chromosome 4"/>
</dbReference>
<protein>
    <submittedName>
        <fullName evidence="4">Uncharacterized protein LOC104781926</fullName>
    </submittedName>
</protein>
<feature type="chain" id="PRO_5045391961" evidence="1">
    <location>
        <begin position="24"/>
        <end position="344"/>
    </location>
</feature>
<dbReference type="PANTHER" id="PTHR31589">
    <property type="entry name" value="PROTEIN, PUTATIVE (DUF239)-RELATED-RELATED"/>
    <property type="match status" value="1"/>
</dbReference>
<dbReference type="Pfam" id="PF14365">
    <property type="entry name" value="Neprosin_AP"/>
    <property type="match status" value="1"/>
</dbReference>
<reference evidence="3" key="1">
    <citation type="journal article" date="2014" name="Nat. Commun.">
        <title>The emerging biofuel crop Camelina sativa retains a highly undifferentiated hexaploid genome structure.</title>
        <authorList>
            <person name="Kagale S."/>
            <person name="Koh C."/>
            <person name="Nixon J."/>
            <person name="Bollina V."/>
            <person name="Clarke W.E."/>
            <person name="Tuteja R."/>
            <person name="Spillane C."/>
            <person name="Robinson S.J."/>
            <person name="Links M.G."/>
            <person name="Clarke C."/>
            <person name="Higgins E.E."/>
            <person name="Huebert T."/>
            <person name="Sharpe A.G."/>
            <person name="Parkin I.A."/>
        </authorList>
    </citation>
    <scope>NUCLEOTIDE SEQUENCE [LARGE SCALE GENOMIC DNA]</scope>
    <source>
        <strain evidence="3">cv. DH55</strain>
    </source>
</reference>
<dbReference type="InterPro" id="IPR053168">
    <property type="entry name" value="Glutamic_endopeptidase"/>
</dbReference>
<keyword evidence="3" id="KW-1185">Reference proteome</keyword>
<organism evidence="3 4">
    <name type="scientific">Camelina sativa</name>
    <name type="common">False flax</name>
    <name type="synonym">Myagrum sativum</name>
    <dbReference type="NCBI Taxonomy" id="90675"/>
    <lineage>
        <taxon>Eukaryota</taxon>
        <taxon>Viridiplantae</taxon>
        <taxon>Streptophyta</taxon>
        <taxon>Embryophyta</taxon>
        <taxon>Tracheophyta</taxon>
        <taxon>Spermatophyta</taxon>
        <taxon>Magnoliopsida</taxon>
        <taxon>eudicotyledons</taxon>
        <taxon>Gunneridae</taxon>
        <taxon>Pentapetalae</taxon>
        <taxon>rosids</taxon>
        <taxon>malvids</taxon>
        <taxon>Brassicales</taxon>
        <taxon>Brassicaceae</taxon>
        <taxon>Camelineae</taxon>
        <taxon>Camelina</taxon>
    </lineage>
</organism>
<gene>
    <name evidence="4" type="primary">LOC104781926</name>
</gene>
<keyword evidence="1" id="KW-0732">Signal</keyword>
<evidence type="ECO:0000259" key="2">
    <source>
        <dbReference type="PROSITE" id="PS52045"/>
    </source>
</evidence>
<feature type="signal peptide" evidence="1">
    <location>
        <begin position="1"/>
        <end position="23"/>
    </location>
</feature>
<evidence type="ECO:0000313" key="3">
    <source>
        <dbReference type="Proteomes" id="UP000694864"/>
    </source>
</evidence>
<sequence length="344" mass="38751">MAMALDILFCLSVYLLFTQGAQGNIDDYDCVDIYKQPAFQHPLLKNHKIQETFNLDGNIERSNKYNTQEHCPKGTVAILRQGNESHSVHLNSDEYYGQHFATIETITDGTVHRGAEAEISIHDLKLQNNQYSKSQIWLENGSAGNLNSIQAGWAVHSRLYGDSVTRLTIYWTGDGYRKTGCYNTQCPGFVVVSQKLFLGKGFWGSSIYGETSLTFNIQVNQDPNSGNWVLQISNEVIGYWPKELFTYLNKGASLVRYGGNTYLSPDGISPPMGNGHFPVADFKKTAHFKNIVVRDSNYKRVYVEDKKIRRYADSYSCYRVTYWDYYKSTGVAFSFGGPGGNCGV</sequence>
<dbReference type="PROSITE" id="PS52045">
    <property type="entry name" value="NEPROSIN_PEP_CD"/>
    <property type="match status" value="1"/>
</dbReference>